<dbReference type="EMBL" id="CP084167">
    <property type="protein sequence ID" value="UJG43821.1"/>
    <property type="molecule type" value="Genomic_DNA"/>
</dbReference>
<dbReference type="AlphaFoldDB" id="A0A9Y1BRW8"/>
<gene>
    <name evidence="1" type="ORF">K9W46_01225</name>
</gene>
<organism evidence="1">
    <name type="scientific">Candidatus Heimdallarchaeum endolithica</name>
    <dbReference type="NCBI Taxonomy" id="2876572"/>
    <lineage>
        <taxon>Archaea</taxon>
        <taxon>Promethearchaeati</taxon>
        <taxon>Candidatus Heimdallarchaeota</taxon>
        <taxon>Candidatus Heimdallarchaeia (ex Rinke et al. 2021) (nom. nud.)</taxon>
        <taxon>Candidatus Heimdallarchaeales</taxon>
        <taxon>Candidatus Heimdallarchaeaceae</taxon>
        <taxon>Candidatus Heimdallarchaeum</taxon>
    </lineage>
</organism>
<sequence>METVEKESKDVTIRNVDTELYDQFSTYAKKEGLTTGELFNILFSGFIDQNISPLRLVRRRTHRIKSHERPEVISDMDELTISRKDLEVLKGKKTFFFIRINNLVFNEDVDGKLLSETIHAIGKCDNVQFKGDVPKLVELGLVIKKGSYIYPSDSEKLKDITIRKVSKEVYDAFLAKSKEEEKTTGELFSETLAFYLPTFEIFEYVRIIERETRTYPLIVRDIEELTVSNKDLEQISPKKVLFYRIKKITFEKEVSVQNFEKSIGKIIKCRQVFIPEEIPKLLALARTTEGCETYLGKEKIRCY</sequence>
<dbReference type="Proteomes" id="UP001200513">
    <property type="component" value="Chromosome"/>
</dbReference>
<reference evidence="1" key="1">
    <citation type="journal article" date="2022" name="Nat. Microbiol.">
        <title>Unique mobile elements and scalable gene flow at the prokaryote-eukaryote boundary revealed by circularized Asgard archaea genomes.</title>
        <authorList>
            <person name="Wu F."/>
            <person name="Speth D.R."/>
            <person name="Philosof A."/>
            <person name="Cremiere A."/>
            <person name="Narayanan A."/>
            <person name="Barco R.A."/>
            <person name="Connon S.A."/>
            <person name="Amend J.P."/>
            <person name="Antoshechkin I.A."/>
            <person name="Orphan V.J."/>
        </authorList>
    </citation>
    <scope>NUCLEOTIDE SEQUENCE</scope>
    <source>
        <strain evidence="1">PR6</strain>
    </source>
</reference>
<protein>
    <submittedName>
        <fullName evidence="1">Uncharacterized protein</fullName>
    </submittedName>
</protein>
<evidence type="ECO:0000313" key="1">
    <source>
        <dbReference type="EMBL" id="UJG43821.1"/>
    </source>
</evidence>
<proteinExistence type="predicted"/>
<accession>A0A9Y1BRW8</accession>
<name>A0A9Y1BRW8_9ARCH</name>